<comment type="caution">
    <text evidence="1">The sequence shown here is derived from an EMBL/GenBank/DDBJ whole genome shotgun (WGS) entry which is preliminary data.</text>
</comment>
<reference evidence="1 2" key="2">
    <citation type="journal article" date="2022" name="Mol. Ecol. Resour.">
        <title>The genomes of chicory, endive, great burdock and yacon provide insights into Asteraceae paleo-polyploidization history and plant inulin production.</title>
        <authorList>
            <person name="Fan W."/>
            <person name="Wang S."/>
            <person name="Wang H."/>
            <person name="Wang A."/>
            <person name="Jiang F."/>
            <person name="Liu H."/>
            <person name="Zhao H."/>
            <person name="Xu D."/>
            <person name="Zhang Y."/>
        </authorList>
    </citation>
    <scope>NUCLEOTIDE SEQUENCE [LARGE SCALE GENOMIC DNA]</scope>
    <source>
        <strain evidence="2">cv. Yunnan</strain>
        <tissue evidence="1">Leaves</tissue>
    </source>
</reference>
<accession>A0ACB9J122</accession>
<reference evidence="2" key="1">
    <citation type="journal article" date="2022" name="Mol. Ecol. Resour.">
        <title>The genomes of chicory, endive, great burdock and yacon provide insights into Asteraceae palaeo-polyploidization history and plant inulin production.</title>
        <authorList>
            <person name="Fan W."/>
            <person name="Wang S."/>
            <person name="Wang H."/>
            <person name="Wang A."/>
            <person name="Jiang F."/>
            <person name="Liu H."/>
            <person name="Zhao H."/>
            <person name="Xu D."/>
            <person name="Zhang Y."/>
        </authorList>
    </citation>
    <scope>NUCLEOTIDE SEQUENCE [LARGE SCALE GENOMIC DNA]</scope>
    <source>
        <strain evidence="2">cv. Yunnan</strain>
    </source>
</reference>
<sequence>MVGQQASLKVNTFALRTQFGRIWIPKEGELRAKILNEAHKSRYSIHPGTTKMYQDFKKDYWWPGMKNDVTSYVSKCLTCLQVKAEHEKLCGKVQPLEISEWKWEHITIHFITKLPCTAKGFDAI</sequence>
<name>A0ACB9J122_9ASTR</name>
<dbReference type="EMBL" id="CM042023">
    <property type="protein sequence ID" value="KAI3813643.1"/>
    <property type="molecule type" value="Genomic_DNA"/>
</dbReference>
<protein>
    <submittedName>
        <fullName evidence="1">Uncharacterized protein</fullName>
    </submittedName>
</protein>
<gene>
    <name evidence="1" type="ORF">L1987_18372</name>
</gene>
<proteinExistence type="predicted"/>
<evidence type="ECO:0000313" key="2">
    <source>
        <dbReference type="Proteomes" id="UP001056120"/>
    </source>
</evidence>
<keyword evidence="2" id="KW-1185">Reference proteome</keyword>
<organism evidence="1 2">
    <name type="scientific">Smallanthus sonchifolius</name>
    <dbReference type="NCBI Taxonomy" id="185202"/>
    <lineage>
        <taxon>Eukaryota</taxon>
        <taxon>Viridiplantae</taxon>
        <taxon>Streptophyta</taxon>
        <taxon>Embryophyta</taxon>
        <taxon>Tracheophyta</taxon>
        <taxon>Spermatophyta</taxon>
        <taxon>Magnoliopsida</taxon>
        <taxon>eudicotyledons</taxon>
        <taxon>Gunneridae</taxon>
        <taxon>Pentapetalae</taxon>
        <taxon>asterids</taxon>
        <taxon>campanulids</taxon>
        <taxon>Asterales</taxon>
        <taxon>Asteraceae</taxon>
        <taxon>Asteroideae</taxon>
        <taxon>Heliantheae alliance</taxon>
        <taxon>Millerieae</taxon>
        <taxon>Smallanthus</taxon>
    </lineage>
</organism>
<dbReference type="Proteomes" id="UP001056120">
    <property type="component" value="Linkage Group LG06"/>
</dbReference>
<evidence type="ECO:0000313" key="1">
    <source>
        <dbReference type="EMBL" id="KAI3813643.1"/>
    </source>
</evidence>